<evidence type="ECO:0000313" key="2">
    <source>
        <dbReference type="Proteomes" id="UP000201465"/>
    </source>
</evidence>
<dbReference type="RefSeq" id="YP_009329181.1">
    <property type="nucleotide sequence ID" value="NC_032108.1"/>
</dbReference>
<organism evidence="1 2">
    <name type="scientific">Cedratvirus A11</name>
    <dbReference type="NCBI Taxonomy" id="1903266"/>
    <lineage>
        <taxon>Viruses</taxon>
        <taxon>Pithoviruses</taxon>
        <taxon>Orthocedratvirinae</taxon>
        <taxon>Alphacedratvirus</taxon>
        <taxon>Alphacedratvirus aljazairmassiliense</taxon>
    </lineage>
</organism>
<proteinExistence type="predicted"/>
<reference evidence="1 2" key="1">
    <citation type="submission" date="2016-11" db="EMBL/GenBank/DDBJ databases">
        <authorList>
            <consortium name="Urmite Genomes"/>
        </authorList>
    </citation>
    <scope>NUCLEOTIDE SEQUENCE [LARGE SCALE GENOMIC DNA]</scope>
    <source>
        <strain evidence="1 2">A11</strain>
    </source>
</reference>
<evidence type="ECO:0000313" key="1">
    <source>
        <dbReference type="EMBL" id="SHO33309.1"/>
    </source>
</evidence>
<dbReference type="EMBL" id="LT671577">
    <property type="protein sequence ID" value="SHO33309.1"/>
    <property type="molecule type" value="Genomic_DNA"/>
</dbReference>
<protein>
    <submittedName>
        <fullName evidence="1">Uncharacterized protein</fullName>
    </submittedName>
</protein>
<gene>
    <name evidence="1" type="ORF">BQ3484_241</name>
</gene>
<name>A0A1M7XUF0_9VIRU</name>
<dbReference type="Proteomes" id="UP000201465">
    <property type="component" value="Segment"/>
</dbReference>
<sequence>MENKPITLSSFWREKFRTDNLPLLEEGEDFYHWSELYDRSVQAGQVAHEKINSGRTIQIALSKVDNLDLLKVTDLDQDTWESIQENNLDNYLSMLQEEKTIIHDYYLLLSPRAEFYLYEKIDKQEEIHDQDIRKQTLFLPSTKIALSKDDAWFFVYRLAYHGYPF</sequence>
<keyword evidence="2" id="KW-1185">Reference proteome</keyword>
<accession>A0A1M7XUF0</accession>
<dbReference type="KEGG" id="vg:30523198"/>
<dbReference type="GeneID" id="30523198"/>